<dbReference type="OrthoDB" id="3551791at2759"/>
<evidence type="ECO:0000313" key="2">
    <source>
        <dbReference type="EMBL" id="KZL78795.1"/>
    </source>
</evidence>
<reference evidence="2 3" key="1">
    <citation type="submission" date="2015-06" db="EMBL/GenBank/DDBJ databases">
        <title>Survival trade-offs in plant roots during colonization by closely related pathogenic and mutualistic fungi.</title>
        <authorList>
            <person name="Hacquard S."/>
            <person name="Kracher B."/>
            <person name="Hiruma K."/>
            <person name="Weinman A."/>
            <person name="Muench P."/>
            <person name="Garrido Oter R."/>
            <person name="Ver Loren van Themaat E."/>
            <person name="Dallerey J.-F."/>
            <person name="Damm U."/>
            <person name="Henrissat B."/>
            <person name="Lespinet O."/>
            <person name="Thon M."/>
            <person name="Kemen E."/>
            <person name="McHardy A.C."/>
            <person name="Schulze-Lefert P."/>
            <person name="O'Connell R.J."/>
        </authorList>
    </citation>
    <scope>NUCLEOTIDE SEQUENCE [LARGE SCALE GENOMIC DNA]</scope>
    <source>
        <strain evidence="2 3">0861</strain>
    </source>
</reference>
<dbReference type="EMBL" id="LFIV01000001">
    <property type="protein sequence ID" value="KZL78795.1"/>
    <property type="molecule type" value="Genomic_DNA"/>
</dbReference>
<sequence>MFAHTVLLLALGAVASAQTFEGFPNSLTCKTGSDASGSSTITKIEIQDAIVGPKGNKEDDSAANVASGKCATLSGIPLFTGGVPGTGTVGFAYDKGKDTYHFCFAQGAVDETGWPSQCTEN</sequence>
<evidence type="ECO:0000256" key="1">
    <source>
        <dbReference type="SAM" id="SignalP"/>
    </source>
</evidence>
<evidence type="ECO:0000313" key="3">
    <source>
        <dbReference type="Proteomes" id="UP000076552"/>
    </source>
</evidence>
<gene>
    <name evidence="2" type="ORF">CT0861_03720</name>
</gene>
<protein>
    <submittedName>
        <fullName evidence="2">Uncharacterized protein</fullName>
    </submittedName>
</protein>
<keyword evidence="1" id="KW-0732">Signal</keyword>
<dbReference type="AlphaFoldDB" id="A0A161VYU7"/>
<accession>A0A161VYU7</accession>
<feature type="signal peptide" evidence="1">
    <location>
        <begin position="1"/>
        <end position="17"/>
    </location>
</feature>
<feature type="chain" id="PRO_5007829038" evidence="1">
    <location>
        <begin position="18"/>
        <end position="121"/>
    </location>
</feature>
<keyword evidence="3" id="KW-1185">Reference proteome</keyword>
<name>A0A161VYU7_9PEZI</name>
<organism evidence="2 3">
    <name type="scientific">Colletotrichum tofieldiae</name>
    <dbReference type="NCBI Taxonomy" id="708197"/>
    <lineage>
        <taxon>Eukaryota</taxon>
        <taxon>Fungi</taxon>
        <taxon>Dikarya</taxon>
        <taxon>Ascomycota</taxon>
        <taxon>Pezizomycotina</taxon>
        <taxon>Sordariomycetes</taxon>
        <taxon>Hypocreomycetidae</taxon>
        <taxon>Glomerellales</taxon>
        <taxon>Glomerellaceae</taxon>
        <taxon>Colletotrichum</taxon>
        <taxon>Colletotrichum spaethianum species complex</taxon>
    </lineage>
</organism>
<comment type="caution">
    <text evidence="2">The sequence shown here is derived from an EMBL/GenBank/DDBJ whole genome shotgun (WGS) entry which is preliminary data.</text>
</comment>
<dbReference type="Proteomes" id="UP000076552">
    <property type="component" value="Unassembled WGS sequence"/>
</dbReference>
<proteinExistence type="predicted"/>